<dbReference type="STRING" id="283909.R7VG16"/>
<dbReference type="SMART" id="SM00112">
    <property type="entry name" value="CA"/>
    <property type="match status" value="1"/>
</dbReference>
<evidence type="ECO:0000256" key="2">
    <source>
        <dbReference type="SAM" id="Phobius"/>
    </source>
</evidence>
<dbReference type="InterPro" id="IPR002126">
    <property type="entry name" value="Cadherin-like_dom"/>
</dbReference>
<dbReference type="EnsemblMetazoa" id="CapteT187218">
    <property type="protein sequence ID" value="CapteP187218"/>
    <property type="gene ID" value="CapteG187218"/>
</dbReference>
<dbReference type="CDD" id="cd11304">
    <property type="entry name" value="Cadherin_repeat"/>
    <property type="match status" value="1"/>
</dbReference>
<evidence type="ECO:0000256" key="1">
    <source>
        <dbReference type="PROSITE-ProRule" id="PRU00043"/>
    </source>
</evidence>
<dbReference type="SUPFAM" id="SSF49313">
    <property type="entry name" value="Cadherin-like"/>
    <property type="match status" value="1"/>
</dbReference>
<protein>
    <recommendedName>
        <fullName evidence="3">Cadherin domain-containing protein</fullName>
    </recommendedName>
</protein>
<dbReference type="GO" id="GO:0005509">
    <property type="term" value="F:calcium ion binding"/>
    <property type="evidence" value="ECO:0007669"/>
    <property type="project" value="UniProtKB-UniRule"/>
</dbReference>
<dbReference type="InterPro" id="IPR015919">
    <property type="entry name" value="Cadherin-like_sf"/>
</dbReference>
<feature type="non-terminal residue" evidence="4">
    <location>
        <position position="699"/>
    </location>
</feature>
<reference evidence="4 6" key="2">
    <citation type="journal article" date="2013" name="Nature">
        <title>Insights into bilaterian evolution from three spiralian genomes.</title>
        <authorList>
            <person name="Simakov O."/>
            <person name="Marletaz F."/>
            <person name="Cho S.J."/>
            <person name="Edsinger-Gonzales E."/>
            <person name="Havlak P."/>
            <person name="Hellsten U."/>
            <person name="Kuo D.H."/>
            <person name="Larsson T."/>
            <person name="Lv J."/>
            <person name="Arendt D."/>
            <person name="Savage R."/>
            <person name="Osoegawa K."/>
            <person name="de Jong P."/>
            <person name="Grimwood J."/>
            <person name="Chapman J.A."/>
            <person name="Shapiro H."/>
            <person name="Aerts A."/>
            <person name="Otillar R.P."/>
            <person name="Terry A.Y."/>
            <person name="Boore J.L."/>
            <person name="Grigoriev I.V."/>
            <person name="Lindberg D.R."/>
            <person name="Seaver E.C."/>
            <person name="Weisblat D.A."/>
            <person name="Putnam N.H."/>
            <person name="Rokhsar D.S."/>
        </authorList>
    </citation>
    <scope>NUCLEOTIDE SEQUENCE</scope>
    <source>
        <strain evidence="4 6">I ESC-2004</strain>
    </source>
</reference>
<keyword evidence="2" id="KW-0472">Membrane</keyword>
<organism evidence="4">
    <name type="scientific">Capitella teleta</name>
    <name type="common">Polychaete worm</name>
    <dbReference type="NCBI Taxonomy" id="283909"/>
    <lineage>
        <taxon>Eukaryota</taxon>
        <taxon>Metazoa</taxon>
        <taxon>Spiralia</taxon>
        <taxon>Lophotrochozoa</taxon>
        <taxon>Annelida</taxon>
        <taxon>Polychaeta</taxon>
        <taxon>Sedentaria</taxon>
        <taxon>Scolecida</taxon>
        <taxon>Capitellidae</taxon>
        <taxon>Capitella</taxon>
    </lineage>
</organism>
<dbReference type="AlphaFoldDB" id="R7VG16"/>
<evidence type="ECO:0000313" key="6">
    <source>
        <dbReference type="Proteomes" id="UP000014760"/>
    </source>
</evidence>
<dbReference type="EMBL" id="AMQN01004609">
    <property type="status" value="NOT_ANNOTATED_CDS"/>
    <property type="molecule type" value="Genomic_DNA"/>
</dbReference>
<gene>
    <name evidence="4" type="ORF">CAPTEDRAFT_187218</name>
</gene>
<dbReference type="GO" id="GO:0007156">
    <property type="term" value="P:homophilic cell adhesion via plasma membrane adhesion molecules"/>
    <property type="evidence" value="ECO:0007669"/>
    <property type="project" value="InterPro"/>
</dbReference>
<keyword evidence="2" id="KW-0812">Transmembrane</keyword>
<name>R7VG16_CAPTE</name>
<dbReference type="EMBL" id="KB293927">
    <property type="protein sequence ID" value="ELU15231.1"/>
    <property type="molecule type" value="Genomic_DNA"/>
</dbReference>
<evidence type="ECO:0000313" key="4">
    <source>
        <dbReference type="EMBL" id="ELU15231.1"/>
    </source>
</evidence>
<reference evidence="5" key="3">
    <citation type="submission" date="2015-06" db="UniProtKB">
        <authorList>
            <consortium name="EnsemblMetazoa"/>
        </authorList>
    </citation>
    <scope>IDENTIFICATION</scope>
</reference>
<dbReference type="Proteomes" id="UP000014760">
    <property type="component" value="Unassembled WGS sequence"/>
</dbReference>
<dbReference type="HOGENOM" id="CLU_394612_0_0_1"/>
<evidence type="ECO:0000259" key="3">
    <source>
        <dbReference type="PROSITE" id="PS50268"/>
    </source>
</evidence>
<dbReference type="PROSITE" id="PS50268">
    <property type="entry name" value="CADHERIN_2"/>
    <property type="match status" value="1"/>
</dbReference>
<dbReference type="Gene3D" id="2.60.40.60">
    <property type="entry name" value="Cadherins"/>
    <property type="match status" value="1"/>
</dbReference>
<keyword evidence="2" id="KW-1133">Transmembrane helix</keyword>
<evidence type="ECO:0000313" key="5">
    <source>
        <dbReference type="EnsemblMetazoa" id="CapteP187218"/>
    </source>
</evidence>
<dbReference type="GO" id="GO:0016020">
    <property type="term" value="C:membrane"/>
    <property type="evidence" value="ECO:0007669"/>
    <property type="project" value="InterPro"/>
</dbReference>
<proteinExistence type="predicted"/>
<keyword evidence="1" id="KW-0106">Calcium</keyword>
<feature type="transmembrane region" description="Helical" evidence="2">
    <location>
        <begin position="628"/>
        <end position="649"/>
    </location>
</feature>
<feature type="domain" description="Cadherin" evidence="3">
    <location>
        <begin position="205"/>
        <end position="295"/>
    </location>
</feature>
<reference evidence="6" key="1">
    <citation type="submission" date="2012-12" db="EMBL/GenBank/DDBJ databases">
        <authorList>
            <person name="Hellsten U."/>
            <person name="Grimwood J."/>
            <person name="Chapman J.A."/>
            <person name="Shapiro H."/>
            <person name="Aerts A."/>
            <person name="Otillar R.P."/>
            <person name="Terry A.Y."/>
            <person name="Boore J.L."/>
            <person name="Simakov O."/>
            <person name="Marletaz F."/>
            <person name="Cho S.-J."/>
            <person name="Edsinger-Gonzales E."/>
            <person name="Havlak P."/>
            <person name="Kuo D.-H."/>
            <person name="Larsson T."/>
            <person name="Lv J."/>
            <person name="Arendt D."/>
            <person name="Savage R."/>
            <person name="Osoegawa K."/>
            <person name="de Jong P."/>
            <person name="Lindberg D.R."/>
            <person name="Seaver E.C."/>
            <person name="Weisblat D.A."/>
            <person name="Putnam N.H."/>
            <person name="Grigoriev I.V."/>
            <person name="Rokhsar D.S."/>
        </authorList>
    </citation>
    <scope>NUCLEOTIDE SEQUENCE</scope>
    <source>
        <strain evidence="6">I ESC-2004</strain>
    </source>
</reference>
<keyword evidence="6" id="KW-1185">Reference proteome</keyword>
<accession>R7VG16</accession>
<sequence>MIQLKQKPSTKRKGYFRRVKDSSASDLYLTFQNNSISFHSTLTPGSRISNIYVQRILSKYPNQNPKHCSINAATKQVPGSHQAQPIADPPFSVRQEDPPYIYLNRNLNYSSQEEVVDINLTLECWSGASSLSTSIQLRAYPTDSLDLASCGGTSSTTRVNTERHLCFQDPSVIAEVSEGVASVPIASAGSLDLLHNCNDRLTRSYTISHNDNSRRQGSRFSSPQKTNYADHVTIDDITGVITVVKPFDREKKQMLAYIIMCHVYDRHSDTGAAIYTASARFTLKIKDIDDNPPVILTSENRPDMQFRMNTYRLSSFKARGKNLSIKDDDLPSSNTFDVRIVNDFGNFFVLSPLKSFYTNYYQTTIYLRDNLAQVPNGYTVDVVFEDSLLIGSNQTKAIYRITVDSPYHASLSTTTIPAATTSASQKPMQADTPFVTVDVAAEAAPYSQLVQISDSDCGEECYFKMHGNHTELFGVTPNEGLLYVKDENLLYKMSGRVLELDILRGKTSLRVLVSVKGDMSVHKPYNHCAEKPSGPSSMNLANDHLPLGIKSCASPVWCSSSSKCHCTPMMSIKNDSGIMNLPWMNTYRQDLSRQTPPPQANDTTSGNHNGKYEGRVAQLCDHSCRVSLVAVLVGTVCMTVAITALCCLWRGKCRREKMKTASSILSLSGVASDYSHNERGLVNINNVDWSAKIIYNSLD</sequence>